<dbReference type="GO" id="GO:0005730">
    <property type="term" value="C:nucleolus"/>
    <property type="evidence" value="ECO:0007669"/>
    <property type="project" value="UniProtKB-SubCell"/>
</dbReference>
<feature type="compositionally biased region" description="Acidic residues" evidence="8">
    <location>
        <begin position="117"/>
        <end position="136"/>
    </location>
</feature>
<dbReference type="InterPro" id="IPR019002">
    <property type="entry name" value="Ribosome_biogenesis_Nop16"/>
</dbReference>
<evidence type="ECO:0000313" key="10">
    <source>
        <dbReference type="Proteomes" id="UP000275078"/>
    </source>
</evidence>
<reference evidence="9 10" key="1">
    <citation type="journal article" date="2018" name="Nat. Ecol. Evol.">
        <title>Pezizomycetes genomes reveal the molecular basis of ectomycorrhizal truffle lifestyle.</title>
        <authorList>
            <person name="Murat C."/>
            <person name="Payen T."/>
            <person name="Noel B."/>
            <person name="Kuo A."/>
            <person name="Morin E."/>
            <person name="Chen J."/>
            <person name="Kohler A."/>
            <person name="Krizsan K."/>
            <person name="Balestrini R."/>
            <person name="Da Silva C."/>
            <person name="Montanini B."/>
            <person name="Hainaut M."/>
            <person name="Levati E."/>
            <person name="Barry K.W."/>
            <person name="Belfiori B."/>
            <person name="Cichocki N."/>
            <person name="Clum A."/>
            <person name="Dockter R.B."/>
            <person name="Fauchery L."/>
            <person name="Guy J."/>
            <person name="Iotti M."/>
            <person name="Le Tacon F."/>
            <person name="Lindquist E.A."/>
            <person name="Lipzen A."/>
            <person name="Malagnac F."/>
            <person name="Mello A."/>
            <person name="Molinier V."/>
            <person name="Miyauchi S."/>
            <person name="Poulain J."/>
            <person name="Riccioni C."/>
            <person name="Rubini A."/>
            <person name="Sitrit Y."/>
            <person name="Splivallo R."/>
            <person name="Traeger S."/>
            <person name="Wang M."/>
            <person name="Zifcakova L."/>
            <person name="Wipf D."/>
            <person name="Zambonelli A."/>
            <person name="Paolocci F."/>
            <person name="Nowrousian M."/>
            <person name="Ottonello S."/>
            <person name="Baldrian P."/>
            <person name="Spatafora J.W."/>
            <person name="Henrissat B."/>
            <person name="Nagy L.G."/>
            <person name="Aury J.M."/>
            <person name="Wincker P."/>
            <person name="Grigoriev I.V."/>
            <person name="Bonfante P."/>
            <person name="Martin F.M."/>
        </authorList>
    </citation>
    <scope>NUCLEOTIDE SEQUENCE [LARGE SCALE GENOMIC DNA]</scope>
    <source>
        <strain evidence="9 10">RN42</strain>
    </source>
</reference>
<comment type="subcellular location">
    <subcellularLocation>
        <location evidence="2">Nucleus</location>
        <location evidence="2">Nucleolus</location>
    </subcellularLocation>
</comment>
<dbReference type="PANTHER" id="PTHR13243:SF1">
    <property type="entry name" value="NUCLEOLAR PROTEIN 16"/>
    <property type="match status" value="1"/>
</dbReference>
<sequence length="215" mass="24769">MARPLQRKKQRSSKPKVKFNHNPRFKKVSIVGSETVKNAWDKELTLAQNYKKLGLRSRLNPRTGGIEKTLSKTVRQSSPAPAPKPVKVKLAPGEARIVRDPETNAILRIEYGKSAEDQLDGEDDEEMNEVEEEKEEVTDVVKKLEEEASWGVKRERLQSEREEDWIARLVNKYGDDYVKMSRDMKLNPFQQTPGDLRKRVTKWKKLKAKAEGAEN</sequence>
<evidence type="ECO:0000256" key="5">
    <source>
        <dbReference type="ARBA" id="ARBA00015522"/>
    </source>
</evidence>
<dbReference type="AlphaFoldDB" id="A0A3N4I760"/>
<accession>A0A3N4I760</accession>
<evidence type="ECO:0000256" key="3">
    <source>
        <dbReference type="ARBA" id="ARBA00008479"/>
    </source>
</evidence>
<name>A0A3N4I760_ASCIM</name>
<comment type="similarity">
    <text evidence="3">Belongs to the NOP16 family.</text>
</comment>
<keyword evidence="6" id="KW-0539">Nucleus</keyword>
<keyword evidence="10" id="KW-1185">Reference proteome</keyword>
<evidence type="ECO:0000256" key="2">
    <source>
        <dbReference type="ARBA" id="ARBA00004604"/>
    </source>
</evidence>
<dbReference type="GO" id="GO:1990904">
    <property type="term" value="C:ribonucleoprotein complex"/>
    <property type="evidence" value="ECO:0007669"/>
    <property type="project" value="UniProtKB-KW"/>
</dbReference>
<evidence type="ECO:0000256" key="7">
    <source>
        <dbReference type="ARBA" id="ARBA00023274"/>
    </source>
</evidence>
<dbReference type="GO" id="GO:0042273">
    <property type="term" value="P:ribosomal large subunit biogenesis"/>
    <property type="evidence" value="ECO:0007669"/>
    <property type="project" value="TreeGrafter"/>
</dbReference>
<dbReference type="PANTHER" id="PTHR13243">
    <property type="entry name" value="HSPC111 PROTEIN-RELATED"/>
    <property type="match status" value="1"/>
</dbReference>
<dbReference type="STRING" id="1160509.A0A3N4I760"/>
<evidence type="ECO:0000256" key="6">
    <source>
        <dbReference type="ARBA" id="ARBA00023242"/>
    </source>
</evidence>
<dbReference type="EMBL" id="ML119675">
    <property type="protein sequence ID" value="RPA81915.1"/>
    <property type="molecule type" value="Genomic_DNA"/>
</dbReference>
<evidence type="ECO:0000256" key="1">
    <source>
        <dbReference type="ARBA" id="ARBA00002889"/>
    </source>
</evidence>
<comment type="function">
    <text evidence="1">Involved in the biogenesis of the 60S ribosomal subunit.</text>
</comment>
<gene>
    <name evidence="9" type="ORF">BJ508DRAFT_361534</name>
</gene>
<dbReference type="Pfam" id="PF09420">
    <property type="entry name" value="Nop16"/>
    <property type="match status" value="1"/>
</dbReference>
<proteinExistence type="inferred from homology"/>
<evidence type="ECO:0000256" key="4">
    <source>
        <dbReference type="ARBA" id="ARBA00011187"/>
    </source>
</evidence>
<feature type="region of interest" description="Disordered" evidence="8">
    <location>
        <begin position="111"/>
        <end position="140"/>
    </location>
</feature>
<dbReference type="Proteomes" id="UP000275078">
    <property type="component" value="Unassembled WGS sequence"/>
</dbReference>
<feature type="region of interest" description="Disordered" evidence="8">
    <location>
        <begin position="58"/>
        <end position="86"/>
    </location>
</feature>
<evidence type="ECO:0000313" key="9">
    <source>
        <dbReference type="EMBL" id="RPA81915.1"/>
    </source>
</evidence>
<dbReference type="OrthoDB" id="285729at2759"/>
<organism evidence="9 10">
    <name type="scientific">Ascobolus immersus RN42</name>
    <dbReference type="NCBI Taxonomy" id="1160509"/>
    <lineage>
        <taxon>Eukaryota</taxon>
        <taxon>Fungi</taxon>
        <taxon>Dikarya</taxon>
        <taxon>Ascomycota</taxon>
        <taxon>Pezizomycotina</taxon>
        <taxon>Pezizomycetes</taxon>
        <taxon>Pezizales</taxon>
        <taxon>Ascobolaceae</taxon>
        <taxon>Ascobolus</taxon>
    </lineage>
</organism>
<evidence type="ECO:0000256" key="8">
    <source>
        <dbReference type="SAM" id="MobiDB-lite"/>
    </source>
</evidence>
<protein>
    <recommendedName>
        <fullName evidence="5">Nucleolar protein 16</fullName>
    </recommendedName>
</protein>
<comment type="subunit">
    <text evidence="4">Component of the pre-66S ribosomal particle.</text>
</comment>
<feature type="region of interest" description="Disordered" evidence="8">
    <location>
        <begin position="1"/>
        <end position="21"/>
    </location>
</feature>
<keyword evidence="7" id="KW-0687">Ribonucleoprotein</keyword>